<keyword evidence="1" id="KW-1185">Reference proteome</keyword>
<dbReference type="RefSeq" id="XP_052750041.1">
    <property type="nucleotide sequence ID" value="XM_052894081.1"/>
</dbReference>
<gene>
    <name evidence="2" type="primary">LOC128200487</name>
</gene>
<reference evidence="2" key="1">
    <citation type="submission" date="2025-08" db="UniProtKB">
        <authorList>
            <consortium name="RefSeq"/>
        </authorList>
    </citation>
    <scope>IDENTIFICATION</scope>
    <source>
        <tissue evidence="2">Whole larvae</tissue>
    </source>
</reference>
<dbReference type="Gene3D" id="3.30.40.10">
    <property type="entry name" value="Zinc/RING finger domain, C3HC4 (zinc finger)"/>
    <property type="match status" value="1"/>
</dbReference>
<evidence type="ECO:0000313" key="2">
    <source>
        <dbReference type="RefSeq" id="XP_052750041.1"/>
    </source>
</evidence>
<sequence>MSSIFQALFNSANNKRDLLSHNNVCEENTLITASALESSKEQAVQIEDKSPPLVETPLEPIDEGHAAQRSCHNYNELLSRFSECGICMEPLQCCGPCVCPMCGAVWCTKCSRRTTQCKWCYHLFQRPATPCLALQRLINDLMLPCRNYSRGCRDQLTAATRAKHEEDCKFKA</sequence>
<accession>A0ABM3MF72</accession>
<name>A0ABM3MF72_GALME</name>
<proteinExistence type="predicted"/>
<dbReference type="SUPFAM" id="SSF49599">
    <property type="entry name" value="TRAF domain-like"/>
    <property type="match status" value="1"/>
</dbReference>
<dbReference type="InterPro" id="IPR013083">
    <property type="entry name" value="Znf_RING/FYVE/PHD"/>
</dbReference>
<dbReference type="Proteomes" id="UP001652740">
    <property type="component" value="Unplaced"/>
</dbReference>
<evidence type="ECO:0000313" key="1">
    <source>
        <dbReference type="Proteomes" id="UP001652740"/>
    </source>
</evidence>
<protein>
    <submittedName>
        <fullName evidence="2">Probable E3 ubiquitin-protein ligase sinah</fullName>
    </submittedName>
</protein>
<organism evidence="1 2">
    <name type="scientific">Galleria mellonella</name>
    <name type="common">Greater wax moth</name>
    <dbReference type="NCBI Taxonomy" id="7137"/>
    <lineage>
        <taxon>Eukaryota</taxon>
        <taxon>Metazoa</taxon>
        <taxon>Ecdysozoa</taxon>
        <taxon>Arthropoda</taxon>
        <taxon>Hexapoda</taxon>
        <taxon>Insecta</taxon>
        <taxon>Pterygota</taxon>
        <taxon>Neoptera</taxon>
        <taxon>Endopterygota</taxon>
        <taxon>Lepidoptera</taxon>
        <taxon>Glossata</taxon>
        <taxon>Ditrysia</taxon>
        <taxon>Pyraloidea</taxon>
        <taxon>Pyralidae</taxon>
        <taxon>Galleriinae</taxon>
        <taxon>Galleria</taxon>
    </lineage>
</organism>
<dbReference type="GeneID" id="128200487"/>